<keyword evidence="2" id="KW-1185">Reference proteome</keyword>
<dbReference type="AlphaFoldDB" id="A0AAW2EEF0"/>
<dbReference type="Proteomes" id="UP001430953">
    <property type="component" value="Unassembled WGS sequence"/>
</dbReference>
<name>A0AAW2EEF0_9HYME</name>
<evidence type="ECO:0000313" key="2">
    <source>
        <dbReference type="Proteomes" id="UP001430953"/>
    </source>
</evidence>
<sequence length="129" mass="15044">MYIKLLISTRKRHHHFLRQKKTVFVRYLKLSSVEHNLYLNGLPLGNIKRKLIIIQILCYFNEAKNLDNISRCSQAVTHLSTDCAQRCLVSGIEQKLQRPFHAENASSRPITEAKQSQPVLTIFKKKKKE</sequence>
<gene>
    <name evidence="1" type="ORF">PUN28_019116</name>
</gene>
<accession>A0AAW2EEF0</accession>
<comment type="caution">
    <text evidence="1">The sequence shown here is derived from an EMBL/GenBank/DDBJ whole genome shotgun (WGS) entry which is preliminary data.</text>
</comment>
<organism evidence="1 2">
    <name type="scientific">Cardiocondyla obscurior</name>
    <dbReference type="NCBI Taxonomy" id="286306"/>
    <lineage>
        <taxon>Eukaryota</taxon>
        <taxon>Metazoa</taxon>
        <taxon>Ecdysozoa</taxon>
        <taxon>Arthropoda</taxon>
        <taxon>Hexapoda</taxon>
        <taxon>Insecta</taxon>
        <taxon>Pterygota</taxon>
        <taxon>Neoptera</taxon>
        <taxon>Endopterygota</taxon>
        <taxon>Hymenoptera</taxon>
        <taxon>Apocrita</taxon>
        <taxon>Aculeata</taxon>
        <taxon>Formicoidea</taxon>
        <taxon>Formicidae</taxon>
        <taxon>Myrmicinae</taxon>
        <taxon>Cardiocondyla</taxon>
    </lineage>
</organism>
<evidence type="ECO:0000313" key="1">
    <source>
        <dbReference type="EMBL" id="KAL0101763.1"/>
    </source>
</evidence>
<reference evidence="1 2" key="1">
    <citation type="submission" date="2023-03" db="EMBL/GenBank/DDBJ databases">
        <title>High recombination rates correlate with genetic variation in Cardiocondyla obscurior ants.</title>
        <authorList>
            <person name="Errbii M."/>
        </authorList>
    </citation>
    <scope>NUCLEOTIDE SEQUENCE [LARGE SCALE GENOMIC DNA]</scope>
    <source>
        <strain evidence="1">Alpha-2009</strain>
        <tissue evidence="1">Whole body</tissue>
    </source>
</reference>
<proteinExistence type="predicted"/>
<dbReference type="EMBL" id="JADYXP020000024">
    <property type="protein sequence ID" value="KAL0101763.1"/>
    <property type="molecule type" value="Genomic_DNA"/>
</dbReference>
<protein>
    <submittedName>
        <fullName evidence="1">Uncharacterized protein</fullName>
    </submittedName>
</protein>